<feature type="transmembrane region" description="Helical" evidence="6">
    <location>
        <begin position="692"/>
        <end position="710"/>
    </location>
</feature>
<name>A0A2G9S5C3_AQUCT</name>
<feature type="transmembrane region" description="Helical" evidence="6">
    <location>
        <begin position="770"/>
        <end position="788"/>
    </location>
</feature>
<sequence>MSYPSFFTAEPPSIYHWLSSCVKGEEVAAYPYLPGICERSRLVALSVALYIRGDENAVSNETSKYLSKITAGQRKQQQEDVRRCSIKLNPVASDLSEKLVVWMTDIGFSLQDLESLPFGVALPIRHAIYQCRQHPASDWPESVCLLIGRQDLSKQACEGNFPQTKSSTSQVPSTEVPPTGEGEEEDDGMNDLNQEVMSLIWSEDLRVQEVRRLLQSSHPVRVNVVQMPEVSDHEYLEEKENRLLQLCQRTMALPVGRGMFTLFSHHPVPTEPLPIPKLNLTGRAPPRNTTVDLNSGNIDVPPNMACWASFHNGVAAGLKIAPASQIDSAWIVYNKPKNAELANEYAGFLMALGLNGHLTKLATLNIHDYLTKGHEMTSIGLLLGVSAAKLGTMDISITRLLSIHIPALLPPTSTELDVPHNVQVAAVIGIGLVYQGTAHRHIAEVLLAEIGRPPGPEMEYCTDRESYSLAAGFALGMVCLGHRGSSSNFGGSLPTSPRSPGVFSRSPVSSARILRYLLPALLLALARSSPSSFSLRSFSGRRRAAYTAFTFHFCWQNTENSIEGERARRSNRMCSPSSLYTELHNEGDTINVDVTCPGATLALAMIYLKTNNRSVADWLRAPDTMYLLDFVKPEFLLLRTLARCLILWDDILPSVQWVNSNVPQIITGNSASLHTGEQPASEDLNMETLAQAHVYIIAGACLALGFRFAGSTNLDAFNCLTGHYNLETCLSVVLLSLSMVMAGSGNLKVLQLCRFMHKKIGGEMNYGFHLAHHMALGLLFLGGGRYHLQALRHLYVLAAEPRLLVPVDVDTNTPCYVLLEVTYKVSYSTDFFFFVTSSIINIKHIAHWYLLYLNAVHTFKKAEYY</sequence>
<feature type="domain" description="Anaphase-promoting complex subunit 1 middle" evidence="7">
    <location>
        <begin position="1"/>
        <end position="154"/>
    </location>
</feature>
<dbReference type="AlphaFoldDB" id="A0A2G9S5C3"/>
<dbReference type="InterPro" id="IPR046794">
    <property type="entry name" value="Apc1_MidN"/>
</dbReference>
<evidence type="ECO:0000256" key="6">
    <source>
        <dbReference type="SAM" id="Phobius"/>
    </source>
</evidence>
<dbReference type="PANTHER" id="PTHR12827:SF3">
    <property type="entry name" value="ANAPHASE-PROMOTING COMPLEX SUBUNIT 1"/>
    <property type="match status" value="1"/>
</dbReference>
<keyword evidence="4" id="KW-0131">Cell cycle</keyword>
<reference evidence="9" key="1">
    <citation type="journal article" date="2017" name="Nat. Commun.">
        <title>The North American bullfrog draft genome provides insight into hormonal regulation of long noncoding RNA.</title>
        <authorList>
            <person name="Hammond S.A."/>
            <person name="Warren R.L."/>
            <person name="Vandervalk B.P."/>
            <person name="Kucuk E."/>
            <person name="Khan H."/>
            <person name="Gibb E.A."/>
            <person name="Pandoh P."/>
            <person name="Kirk H."/>
            <person name="Zhao Y."/>
            <person name="Jones M."/>
            <person name="Mungall A.J."/>
            <person name="Coope R."/>
            <person name="Pleasance S."/>
            <person name="Moore R.A."/>
            <person name="Holt R.A."/>
            <person name="Round J.M."/>
            <person name="Ohora S."/>
            <person name="Walle B.V."/>
            <person name="Veldhoen N."/>
            <person name="Helbing C.C."/>
            <person name="Birol I."/>
        </authorList>
    </citation>
    <scope>NUCLEOTIDE SEQUENCE [LARGE SCALE GENOMIC DNA]</scope>
</reference>
<evidence type="ECO:0000313" key="8">
    <source>
        <dbReference type="EMBL" id="PIO35327.1"/>
    </source>
</evidence>
<evidence type="ECO:0000313" key="9">
    <source>
        <dbReference type="Proteomes" id="UP000228934"/>
    </source>
</evidence>
<dbReference type="FunFam" id="1.25.10.10:FF:000075">
    <property type="entry name" value="Anaphase promoting complex subunit 1"/>
    <property type="match status" value="1"/>
</dbReference>
<dbReference type="GO" id="GO:0060090">
    <property type="term" value="F:molecular adaptor activity"/>
    <property type="evidence" value="ECO:0007669"/>
    <property type="project" value="TreeGrafter"/>
</dbReference>
<dbReference type="Gene3D" id="1.25.10.10">
    <property type="entry name" value="Leucine-rich Repeat Variant"/>
    <property type="match status" value="2"/>
</dbReference>
<dbReference type="GO" id="GO:0070979">
    <property type="term" value="P:protein K11-linked ubiquitination"/>
    <property type="evidence" value="ECO:0007669"/>
    <property type="project" value="TreeGrafter"/>
</dbReference>
<evidence type="ECO:0000259" key="7">
    <source>
        <dbReference type="Pfam" id="PF20518"/>
    </source>
</evidence>
<evidence type="ECO:0000256" key="4">
    <source>
        <dbReference type="ARBA" id="ARBA00023306"/>
    </source>
</evidence>
<keyword evidence="9" id="KW-1185">Reference proteome</keyword>
<evidence type="ECO:0000256" key="5">
    <source>
        <dbReference type="SAM" id="MobiDB-lite"/>
    </source>
</evidence>
<dbReference type="Proteomes" id="UP000228934">
    <property type="component" value="Unassembled WGS sequence"/>
</dbReference>
<keyword evidence="2" id="KW-0132">Cell division</keyword>
<feature type="compositionally biased region" description="Polar residues" evidence="5">
    <location>
        <begin position="161"/>
        <end position="173"/>
    </location>
</feature>
<dbReference type="GO" id="GO:0031145">
    <property type="term" value="P:anaphase-promoting complex-dependent catabolic process"/>
    <property type="evidence" value="ECO:0007669"/>
    <property type="project" value="TreeGrafter"/>
</dbReference>
<gene>
    <name evidence="8" type="ORF">AB205_0200750</name>
</gene>
<feature type="transmembrane region" description="Helical" evidence="6">
    <location>
        <begin position="831"/>
        <end position="851"/>
    </location>
</feature>
<protein>
    <recommendedName>
        <fullName evidence="7">Anaphase-promoting complex subunit 1 middle domain-containing protein</fullName>
    </recommendedName>
</protein>
<dbReference type="GO" id="GO:0007091">
    <property type="term" value="P:metaphase/anaphase transition of mitotic cell cycle"/>
    <property type="evidence" value="ECO:0007669"/>
    <property type="project" value="TreeGrafter"/>
</dbReference>
<organism evidence="8 9">
    <name type="scientific">Aquarana catesbeiana</name>
    <name type="common">American bullfrog</name>
    <name type="synonym">Rana catesbeiana</name>
    <dbReference type="NCBI Taxonomy" id="8400"/>
    <lineage>
        <taxon>Eukaryota</taxon>
        <taxon>Metazoa</taxon>
        <taxon>Chordata</taxon>
        <taxon>Craniata</taxon>
        <taxon>Vertebrata</taxon>
        <taxon>Euteleostomi</taxon>
        <taxon>Amphibia</taxon>
        <taxon>Batrachia</taxon>
        <taxon>Anura</taxon>
        <taxon>Neobatrachia</taxon>
        <taxon>Ranoidea</taxon>
        <taxon>Ranidae</taxon>
        <taxon>Aquarana</taxon>
    </lineage>
</organism>
<dbReference type="GO" id="GO:0051301">
    <property type="term" value="P:cell division"/>
    <property type="evidence" value="ECO:0007669"/>
    <property type="project" value="UniProtKB-KW"/>
</dbReference>
<feature type="region of interest" description="Disordered" evidence="5">
    <location>
        <begin position="158"/>
        <end position="188"/>
    </location>
</feature>
<proteinExistence type="inferred from homology"/>
<evidence type="ECO:0000256" key="3">
    <source>
        <dbReference type="ARBA" id="ARBA00022776"/>
    </source>
</evidence>
<accession>A0A2G9S5C3</accession>
<keyword evidence="6" id="KW-0812">Transmembrane</keyword>
<keyword evidence="6" id="KW-0472">Membrane</keyword>
<dbReference type="EMBL" id="KV926560">
    <property type="protein sequence ID" value="PIO35327.1"/>
    <property type="molecule type" value="Genomic_DNA"/>
</dbReference>
<dbReference type="InterPro" id="IPR024990">
    <property type="entry name" value="Apc1"/>
</dbReference>
<dbReference type="Pfam" id="PF20518">
    <property type="entry name" value="Apc1_MidN"/>
    <property type="match status" value="1"/>
</dbReference>
<feature type="non-terminal residue" evidence="8">
    <location>
        <position position="865"/>
    </location>
</feature>
<keyword evidence="6" id="KW-1133">Transmembrane helix</keyword>
<dbReference type="InterPro" id="IPR011989">
    <property type="entry name" value="ARM-like"/>
</dbReference>
<evidence type="ECO:0000256" key="1">
    <source>
        <dbReference type="ARBA" id="ARBA00010547"/>
    </source>
</evidence>
<dbReference type="OrthoDB" id="26401at2759"/>
<dbReference type="GO" id="GO:0005680">
    <property type="term" value="C:anaphase-promoting complex"/>
    <property type="evidence" value="ECO:0007669"/>
    <property type="project" value="InterPro"/>
</dbReference>
<comment type="similarity">
    <text evidence="1">Belongs to the APC1 family.</text>
</comment>
<dbReference type="PANTHER" id="PTHR12827">
    <property type="entry name" value="MEIOTIC CHECKPOINT REGULATOR TSG24 FAMILY MEMBER"/>
    <property type="match status" value="1"/>
</dbReference>
<keyword evidence="3" id="KW-0498">Mitosis</keyword>
<evidence type="ECO:0000256" key="2">
    <source>
        <dbReference type="ARBA" id="ARBA00022618"/>
    </source>
</evidence>